<evidence type="ECO:0000256" key="2">
    <source>
        <dbReference type="ARBA" id="ARBA00022723"/>
    </source>
</evidence>
<dbReference type="GO" id="GO:0015979">
    <property type="term" value="P:photosynthesis"/>
    <property type="evidence" value="ECO:0007669"/>
    <property type="project" value="InterPro"/>
</dbReference>
<proteinExistence type="predicted"/>
<feature type="domain" description="4Fe-4S ferredoxin-type" evidence="5">
    <location>
        <begin position="138"/>
        <end position="167"/>
    </location>
</feature>
<dbReference type="Pfam" id="PF01077">
    <property type="entry name" value="NIR_SIR"/>
    <property type="match status" value="1"/>
</dbReference>
<dbReference type="Gene3D" id="1.10.8.550">
    <property type="entry name" value="Proto-chlorophyllide reductase 57 kD subunit B"/>
    <property type="match status" value="1"/>
</dbReference>
<dbReference type="Gene3D" id="3.30.413.10">
    <property type="entry name" value="Sulfite Reductase Hemoprotein, domain 1"/>
    <property type="match status" value="1"/>
</dbReference>
<keyword evidence="1" id="KW-0004">4Fe-4S</keyword>
<evidence type="ECO:0000313" key="6">
    <source>
        <dbReference type="EMBL" id="HGH61065.1"/>
    </source>
</evidence>
<dbReference type="AlphaFoldDB" id="A0A7C4EST9"/>
<dbReference type="PROSITE" id="PS00198">
    <property type="entry name" value="4FE4S_FER_1"/>
    <property type="match status" value="1"/>
</dbReference>
<evidence type="ECO:0000259" key="5">
    <source>
        <dbReference type="PROSITE" id="PS51379"/>
    </source>
</evidence>
<dbReference type="SUPFAM" id="SSF54862">
    <property type="entry name" value="4Fe-4S ferredoxins"/>
    <property type="match status" value="1"/>
</dbReference>
<dbReference type="GO" id="GO:0046872">
    <property type="term" value="F:metal ion binding"/>
    <property type="evidence" value="ECO:0007669"/>
    <property type="project" value="UniProtKB-KW"/>
</dbReference>
<dbReference type="Pfam" id="PF08369">
    <property type="entry name" value="PCP_red"/>
    <property type="match status" value="1"/>
</dbReference>
<feature type="domain" description="4Fe-4S ferredoxin-type" evidence="5">
    <location>
        <begin position="169"/>
        <end position="198"/>
    </location>
</feature>
<dbReference type="GO" id="GO:0050311">
    <property type="term" value="F:sulfite reductase (ferredoxin) activity"/>
    <property type="evidence" value="ECO:0007669"/>
    <property type="project" value="TreeGrafter"/>
</dbReference>
<dbReference type="Gene3D" id="3.30.70.20">
    <property type="match status" value="1"/>
</dbReference>
<comment type="caution">
    <text evidence="6">The sequence shown here is derived from an EMBL/GenBank/DDBJ whole genome shotgun (WGS) entry which is preliminary data.</text>
</comment>
<keyword evidence="3" id="KW-0408">Iron</keyword>
<dbReference type="InterPro" id="IPR045854">
    <property type="entry name" value="NO2/SO3_Rdtase_4Fe4S_sf"/>
</dbReference>
<dbReference type="InterPro" id="IPR013580">
    <property type="entry name" value="LI-POR_suB-like_C"/>
</dbReference>
<evidence type="ECO:0000256" key="1">
    <source>
        <dbReference type="ARBA" id="ARBA00022485"/>
    </source>
</evidence>
<dbReference type="PROSITE" id="PS51379">
    <property type="entry name" value="4FE4S_FER_2"/>
    <property type="match status" value="2"/>
</dbReference>
<dbReference type="InterPro" id="IPR042298">
    <property type="entry name" value="P-CP_red_C"/>
</dbReference>
<dbReference type="GO" id="GO:0009337">
    <property type="term" value="C:sulfite reductase complex (NADPH)"/>
    <property type="evidence" value="ECO:0007669"/>
    <property type="project" value="TreeGrafter"/>
</dbReference>
<protein>
    <submittedName>
        <fullName evidence="6">4Fe-4S dicluster domain-containing protein</fullName>
    </submittedName>
</protein>
<dbReference type="InterPro" id="IPR017900">
    <property type="entry name" value="4Fe4S_Fe_S_CS"/>
</dbReference>
<dbReference type="InterPro" id="IPR006067">
    <property type="entry name" value="NO2/SO3_Rdtase_4Fe4S_dom"/>
</dbReference>
<dbReference type="SUPFAM" id="SSF56014">
    <property type="entry name" value="Nitrite and sulphite reductase 4Fe-4S domain-like"/>
    <property type="match status" value="1"/>
</dbReference>
<accession>A0A7C4EST9</accession>
<dbReference type="GO" id="GO:0000103">
    <property type="term" value="P:sulfate assimilation"/>
    <property type="evidence" value="ECO:0007669"/>
    <property type="project" value="TreeGrafter"/>
</dbReference>
<dbReference type="PANTHER" id="PTHR11493:SF54">
    <property type="entry name" value="ANAEROBIC SULFITE REDUCTASE SUBUNIT C"/>
    <property type="match status" value="1"/>
</dbReference>
<keyword evidence="2" id="KW-0479">Metal-binding</keyword>
<dbReference type="EMBL" id="DTGT01000223">
    <property type="protein sequence ID" value="HGH61065.1"/>
    <property type="molecule type" value="Genomic_DNA"/>
</dbReference>
<keyword evidence="4" id="KW-0411">Iron-sulfur</keyword>
<dbReference type="Pfam" id="PF00037">
    <property type="entry name" value="Fer4"/>
    <property type="match status" value="2"/>
</dbReference>
<evidence type="ECO:0000256" key="4">
    <source>
        <dbReference type="ARBA" id="ARBA00023014"/>
    </source>
</evidence>
<sequence length="269" mass="29411">MRWTKSAEEAIAKVPFFVRKRVRKKIEAEAEAAAATEVTLDHVHAAKQHFLKKMEEDVQGYRLEHCFGSGGCPNRILDQNDFPQRIEEILKKSDLKSFLESKVNGPLKFHHEFGVSLADCPNACSRPQIADVGIIAAAVPVVGANDCTHCGLCADACQEKAITVAEGMDAPVIDATACVFCGQCVKACPNETLVRGKEGFRIMIGGKLGRRPRLATELKGIFAPSEALQLLERILDFYVSHNQQGERLGEIVERVGVEKIAPLDAASTK</sequence>
<dbReference type="InterPro" id="IPR045169">
    <property type="entry name" value="NO2/SO3_Rdtase_4Fe4S_prot"/>
</dbReference>
<dbReference type="GO" id="GO:0020037">
    <property type="term" value="F:heme binding"/>
    <property type="evidence" value="ECO:0007669"/>
    <property type="project" value="InterPro"/>
</dbReference>
<organism evidence="6">
    <name type="scientific">Desulfomonile tiedjei</name>
    <dbReference type="NCBI Taxonomy" id="2358"/>
    <lineage>
        <taxon>Bacteria</taxon>
        <taxon>Pseudomonadati</taxon>
        <taxon>Thermodesulfobacteriota</taxon>
        <taxon>Desulfomonilia</taxon>
        <taxon>Desulfomonilales</taxon>
        <taxon>Desulfomonilaceae</taxon>
        <taxon>Desulfomonile</taxon>
    </lineage>
</organism>
<gene>
    <name evidence="6" type="ORF">ENV54_07195</name>
</gene>
<dbReference type="GO" id="GO:0015995">
    <property type="term" value="P:chlorophyll biosynthetic process"/>
    <property type="evidence" value="ECO:0007669"/>
    <property type="project" value="InterPro"/>
</dbReference>
<evidence type="ECO:0000256" key="3">
    <source>
        <dbReference type="ARBA" id="ARBA00023004"/>
    </source>
</evidence>
<dbReference type="GO" id="GO:0016002">
    <property type="term" value="F:sulfite reductase activity"/>
    <property type="evidence" value="ECO:0007669"/>
    <property type="project" value="TreeGrafter"/>
</dbReference>
<dbReference type="InterPro" id="IPR017896">
    <property type="entry name" value="4Fe4S_Fe-S-bd"/>
</dbReference>
<dbReference type="PANTHER" id="PTHR11493">
    <property type="entry name" value="SULFITE REDUCTASE [NADPH] SUBUNIT BETA-RELATED"/>
    <property type="match status" value="1"/>
</dbReference>
<reference evidence="6" key="1">
    <citation type="journal article" date="2020" name="mSystems">
        <title>Genome- and Community-Level Interaction Insights into Carbon Utilization and Element Cycling Functions of Hydrothermarchaeota in Hydrothermal Sediment.</title>
        <authorList>
            <person name="Zhou Z."/>
            <person name="Liu Y."/>
            <person name="Xu W."/>
            <person name="Pan J."/>
            <person name="Luo Z.H."/>
            <person name="Li M."/>
        </authorList>
    </citation>
    <scope>NUCLEOTIDE SEQUENCE [LARGE SCALE GENOMIC DNA]</scope>
    <source>
        <strain evidence="6">SpSt-769</strain>
    </source>
</reference>
<name>A0A7C4EST9_9BACT</name>
<dbReference type="GO" id="GO:0051539">
    <property type="term" value="F:4 iron, 4 sulfur cluster binding"/>
    <property type="evidence" value="ECO:0007669"/>
    <property type="project" value="UniProtKB-KW"/>
</dbReference>